<evidence type="ECO:0000256" key="13">
    <source>
        <dbReference type="ARBA" id="ARBA00023136"/>
    </source>
</evidence>
<feature type="transmembrane region" description="Helical" evidence="14">
    <location>
        <begin position="322"/>
        <end position="353"/>
    </location>
</feature>
<dbReference type="PROSITE" id="PS50283">
    <property type="entry name" value="NA_SOLUT_SYMP_3"/>
    <property type="match status" value="1"/>
</dbReference>
<dbReference type="InterPro" id="IPR035965">
    <property type="entry name" value="PAS-like_dom_sf"/>
</dbReference>
<comment type="caution">
    <text evidence="16">The sequence shown here is derived from an EMBL/GenBank/DDBJ whole genome shotgun (WGS) entry which is preliminary data.</text>
</comment>
<evidence type="ECO:0000256" key="1">
    <source>
        <dbReference type="ARBA" id="ARBA00000085"/>
    </source>
</evidence>
<dbReference type="SUPFAM" id="SSF55874">
    <property type="entry name" value="ATPase domain of HSP90 chaperone/DNA topoisomerase II/histidine kinase"/>
    <property type="match status" value="1"/>
</dbReference>
<evidence type="ECO:0000259" key="15">
    <source>
        <dbReference type="PROSITE" id="PS50109"/>
    </source>
</evidence>
<feature type="transmembrane region" description="Helical" evidence="14">
    <location>
        <begin position="38"/>
        <end position="56"/>
    </location>
</feature>
<dbReference type="InterPro" id="IPR003594">
    <property type="entry name" value="HATPase_dom"/>
</dbReference>
<feature type="transmembrane region" description="Helical" evidence="14">
    <location>
        <begin position="239"/>
        <end position="257"/>
    </location>
</feature>
<dbReference type="InterPro" id="IPR036097">
    <property type="entry name" value="HisK_dim/P_sf"/>
</dbReference>
<feature type="transmembrane region" description="Helical" evidence="14">
    <location>
        <begin position="400"/>
        <end position="424"/>
    </location>
</feature>
<dbReference type="InterPro" id="IPR036890">
    <property type="entry name" value="HATPase_C_sf"/>
</dbReference>
<dbReference type="InterPro" id="IPR005467">
    <property type="entry name" value="His_kinase_dom"/>
</dbReference>
<evidence type="ECO:0000256" key="14">
    <source>
        <dbReference type="SAM" id="Phobius"/>
    </source>
</evidence>
<feature type="domain" description="Histidine kinase" evidence="15">
    <location>
        <begin position="762"/>
        <end position="979"/>
    </location>
</feature>
<dbReference type="InterPro" id="IPR038377">
    <property type="entry name" value="Na/Glc_symporter_sf"/>
</dbReference>
<dbReference type="SUPFAM" id="SSF47384">
    <property type="entry name" value="Homodimeric domain of signal transducing histidine kinase"/>
    <property type="match status" value="1"/>
</dbReference>
<dbReference type="PANTHER" id="PTHR43065:SF10">
    <property type="entry name" value="PEROXIDE STRESS-ACTIVATED HISTIDINE KINASE MAK3"/>
    <property type="match status" value="1"/>
</dbReference>
<keyword evidence="8" id="KW-0547">Nucleotide-binding</keyword>
<feature type="transmembrane region" description="Helical" evidence="14">
    <location>
        <begin position="68"/>
        <end position="91"/>
    </location>
</feature>
<dbReference type="GO" id="GO:0005524">
    <property type="term" value="F:ATP binding"/>
    <property type="evidence" value="ECO:0007669"/>
    <property type="project" value="UniProtKB-KW"/>
</dbReference>
<feature type="transmembrane region" description="Helical" evidence="14">
    <location>
        <begin position="473"/>
        <end position="491"/>
    </location>
</feature>
<dbReference type="EMBL" id="JASXSV010000015">
    <property type="protein sequence ID" value="MDP0589508.1"/>
    <property type="molecule type" value="Genomic_DNA"/>
</dbReference>
<reference evidence="16 17" key="1">
    <citation type="journal article" date="2023" name="bioRxiv">
        <title>An intranuclear bacterial parasite of deep-sea mussels expresses apoptosis inhibitors acquired from its host.</title>
        <authorList>
            <person name="Gonzalez Porras M.A."/>
            <person name="Assie A."/>
            <person name="Tietjen M."/>
            <person name="Violette M."/>
            <person name="Kleiner M."/>
            <person name="Gruber-Vodicka H."/>
            <person name="Dubilier N."/>
            <person name="Leisch N."/>
        </authorList>
    </citation>
    <scope>NUCLEOTIDE SEQUENCE [LARGE SCALE GENOMIC DNA]</scope>
    <source>
        <strain evidence="16">IAP13</strain>
    </source>
</reference>
<dbReference type="EC" id="2.7.13.3" evidence="4"/>
<dbReference type="Gene3D" id="1.10.287.130">
    <property type="match status" value="1"/>
</dbReference>
<dbReference type="InterPro" id="IPR001734">
    <property type="entry name" value="Na/solute_symporter"/>
</dbReference>
<dbReference type="InterPro" id="IPR003661">
    <property type="entry name" value="HisK_dim/P_dom"/>
</dbReference>
<feature type="transmembrane region" description="Helical" evidence="14">
    <location>
        <begin position="153"/>
        <end position="171"/>
    </location>
</feature>
<keyword evidence="7 14" id="KW-0812">Transmembrane</keyword>
<organism evidence="16 17">
    <name type="scientific">Candidatus Endonucleibacter bathymodioli</name>
    <dbReference type="NCBI Taxonomy" id="539814"/>
    <lineage>
        <taxon>Bacteria</taxon>
        <taxon>Pseudomonadati</taxon>
        <taxon>Pseudomonadota</taxon>
        <taxon>Gammaproteobacteria</taxon>
        <taxon>Oceanospirillales</taxon>
        <taxon>Endozoicomonadaceae</taxon>
        <taxon>Candidatus Endonucleibacter</taxon>
    </lineage>
</organism>
<keyword evidence="10 16" id="KW-0067">ATP-binding</keyword>
<feature type="transmembrane region" description="Helical" evidence="14">
    <location>
        <begin position="269"/>
        <end position="296"/>
    </location>
</feature>
<dbReference type="GO" id="GO:0022857">
    <property type="term" value="F:transmembrane transporter activity"/>
    <property type="evidence" value="ECO:0007669"/>
    <property type="project" value="InterPro"/>
</dbReference>
<dbReference type="Gene3D" id="3.30.565.10">
    <property type="entry name" value="Histidine kinase-like ATPase, C-terminal domain"/>
    <property type="match status" value="1"/>
</dbReference>
<accession>A0AA90NMH0</accession>
<feature type="transmembrane region" description="Helical" evidence="14">
    <location>
        <begin position="374"/>
        <end position="394"/>
    </location>
</feature>
<feature type="transmembrane region" description="Helical" evidence="14">
    <location>
        <begin position="431"/>
        <end position="453"/>
    </location>
</feature>
<comment type="similarity">
    <text evidence="3">Belongs to the sodium:solute symporter (SSF) (TC 2.A.21) family.</text>
</comment>
<keyword evidence="5" id="KW-0597">Phosphoprotein</keyword>
<keyword evidence="17" id="KW-1185">Reference proteome</keyword>
<evidence type="ECO:0000256" key="8">
    <source>
        <dbReference type="ARBA" id="ARBA00022741"/>
    </source>
</evidence>
<gene>
    <name evidence="16" type="ORF">QS748_10100</name>
</gene>
<dbReference type="GO" id="GO:0016020">
    <property type="term" value="C:membrane"/>
    <property type="evidence" value="ECO:0007669"/>
    <property type="project" value="UniProtKB-SubCell"/>
</dbReference>
<keyword evidence="9" id="KW-0418">Kinase</keyword>
<dbReference type="PROSITE" id="PS50109">
    <property type="entry name" value="HIS_KIN"/>
    <property type="match status" value="1"/>
</dbReference>
<comment type="subcellular location">
    <subcellularLocation>
        <location evidence="2">Membrane</location>
        <topology evidence="2">Multi-pass membrane protein</topology>
    </subcellularLocation>
</comment>
<dbReference type="InterPro" id="IPR004358">
    <property type="entry name" value="Sig_transdc_His_kin-like_C"/>
</dbReference>
<dbReference type="GO" id="GO:0000155">
    <property type="term" value="F:phosphorelay sensor kinase activity"/>
    <property type="evidence" value="ECO:0007669"/>
    <property type="project" value="InterPro"/>
</dbReference>
<evidence type="ECO:0000256" key="3">
    <source>
        <dbReference type="ARBA" id="ARBA00006434"/>
    </source>
</evidence>
<evidence type="ECO:0000313" key="16">
    <source>
        <dbReference type="EMBL" id="MDP0589508.1"/>
    </source>
</evidence>
<dbReference type="SUPFAM" id="SSF55785">
    <property type="entry name" value="PYP-like sensor domain (PAS domain)"/>
    <property type="match status" value="1"/>
</dbReference>
<feature type="transmembrane region" description="Helical" evidence="14">
    <location>
        <begin position="183"/>
        <end position="210"/>
    </location>
</feature>
<proteinExistence type="inferred from homology"/>
<dbReference type="SMART" id="SM00388">
    <property type="entry name" value="HisKA"/>
    <property type="match status" value="1"/>
</dbReference>
<evidence type="ECO:0000256" key="11">
    <source>
        <dbReference type="ARBA" id="ARBA00022989"/>
    </source>
</evidence>
<keyword evidence="6" id="KW-0808">Transferase</keyword>
<dbReference type="CDD" id="cd00082">
    <property type="entry name" value="HisKA"/>
    <property type="match status" value="1"/>
</dbReference>
<evidence type="ECO:0000256" key="6">
    <source>
        <dbReference type="ARBA" id="ARBA00022679"/>
    </source>
</evidence>
<feature type="transmembrane region" description="Helical" evidence="14">
    <location>
        <begin position="6"/>
        <end position="26"/>
    </location>
</feature>
<dbReference type="SMART" id="SM00387">
    <property type="entry name" value="HATPase_c"/>
    <property type="match status" value="1"/>
</dbReference>
<evidence type="ECO:0000256" key="7">
    <source>
        <dbReference type="ARBA" id="ARBA00022692"/>
    </source>
</evidence>
<evidence type="ECO:0000256" key="12">
    <source>
        <dbReference type="ARBA" id="ARBA00023012"/>
    </source>
</evidence>
<keyword evidence="11 14" id="KW-1133">Transmembrane helix</keyword>
<feature type="transmembrane region" description="Helical" evidence="14">
    <location>
        <begin position="112"/>
        <end position="133"/>
    </location>
</feature>
<evidence type="ECO:0000256" key="9">
    <source>
        <dbReference type="ARBA" id="ARBA00022777"/>
    </source>
</evidence>
<name>A0AA90NMH0_9GAMM</name>
<sequence>MMFDLQYLVVASTIYLLILFFCAWATEKGFIPKALVQHPLIYVLSLGVYASSWAYYGSIGIAHESGYIFLAFYFGLSAAFLLAPVLLSPILKIIKTNQLSSLADLFAFRFRSPAAGVLSTLLLLITVMPLLALQIQAVSDSIHLISSESSPETLAIGFCIFMMLFTVLFGTRHIISRDHHQGLVFTIALESLLKLTTMLILGGVALFHVLGGPSGVEQWLKENGDNFVGMSDSLENGPWRTTLLMFFASAIVMPHMFHMTFAENNSSKALHVASWGLPLFLLLLSISTPLILWASIKLGVDTAPEYFPLALGLALDSPWLTIIGYLGGLSAASGLIIVTTLALSSMTLNHLVLPWYQPTARTKLQVNIYQRLIWLKRLVIITLIIAAYAFYRFLHDDRDLYSLSIVAYVGALQLLPGALCTLYWDKGNNKGFIAGLLVGATCWFLLFMIPLSLEPLLPFSDSAYAKVFIMDNWNIAAMGSLAINSIVFYIVSSVTQSRETEISAAQSCLVQNVKLGVHKIPQASSSIEFQKKLSTPLGQEAAQKEVNMALVAMGMRADDNHPHALARLRDKLEINLSGLMGPTVAHEIINTCLPPISDKKFVTQDFHFLETRLEAYHSELTGLSAELDSLRRYHRDTLNSIPLGVCAIGNDNITLWNYALTQMTGLNSTSVLGTSLDRIPQPWSKFLNDFMASDTDYLNKQHIEVNGSARCFSLHKARIDVAILESEGSQVMLIEDVTENQMLEEQLIHSERLASIGQLAAGVAHEIGNPITGIDCLAQELKALSSEPEIKDTAQQILNQTKRVSSIVQILVSYAHSGQLQQNSEQQLAPVVVKDCVSEAITLLQLSKKNDSLIFQNNCPTEHKIMGNYQKFQQVFINLLSNASDASESGGTITVTSKIMKHTVDIEVEDNGHGIPREVQEKLFNPFFTTKEAGKGTGLGLALTWNIIEEYFGTIRVISPTNQSCTKGSCFIISLPIIENQ</sequence>
<dbReference type="Pfam" id="PF02518">
    <property type="entry name" value="HATPase_c"/>
    <property type="match status" value="1"/>
</dbReference>
<evidence type="ECO:0000256" key="4">
    <source>
        <dbReference type="ARBA" id="ARBA00012438"/>
    </source>
</evidence>
<evidence type="ECO:0000313" key="17">
    <source>
        <dbReference type="Proteomes" id="UP001178148"/>
    </source>
</evidence>
<keyword evidence="12" id="KW-0902">Two-component regulatory system</keyword>
<keyword evidence="13 14" id="KW-0472">Membrane</keyword>
<dbReference type="AlphaFoldDB" id="A0AA90NMH0"/>
<comment type="catalytic activity">
    <reaction evidence="1">
        <text>ATP + protein L-histidine = ADP + protein N-phospho-L-histidine.</text>
        <dbReference type="EC" id="2.7.13.3"/>
    </reaction>
</comment>
<dbReference type="Gene3D" id="3.30.450.20">
    <property type="entry name" value="PAS domain"/>
    <property type="match status" value="1"/>
</dbReference>
<dbReference type="Pfam" id="PF00512">
    <property type="entry name" value="HisKA"/>
    <property type="match status" value="1"/>
</dbReference>
<dbReference type="PANTHER" id="PTHR43065">
    <property type="entry name" value="SENSOR HISTIDINE KINASE"/>
    <property type="match status" value="1"/>
</dbReference>
<evidence type="ECO:0000256" key="10">
    <source>
        <dbReference type="ARBA" id="ARBA00022840"/>
    </source>
</evidence>
<evidence type="ECO:0000256" key="5">
    <source>
        <dbReference type="ARBA" id="ARBA00022553"/>
    </source>
</evidence>
<dbReference type="Proteomes" id="UP001178148">
    <property type="component" value="Unassembled WGS sequence"/>
</dbReference>
<evidence type="ECO:0000256" key="2">
    <source>
        <dbReference type="ARBA" id="ARBA00004141"/>
    </source>
</evidence>
<protein>
    <recommendedName>
        <fullName evidence="4">histidine kinase</fullName>
        <ecNumber evidence="4">2.7.13.3</ecNumber>
    </recommendedName>
</protein>
<dbReference type="Gene3D" id="1.20.1730.10">
    <property type="entry name" value="Sodium/glucose cotransporter"/>
    <property type="match status" value="1"/>
</dbReference>
<dbReference type="PRINTS" id="PR00344">
    <property type="entry name" value="BCTRLSENSOR"/>
</dbReference>